<sequence length="291" mass="32807">MGDSSQSIQTLTLTAVDGYPISCRLYPALGVAKGQLIVAGATGVGQQFYRRFAEYASQQGFNVLTLDYRGVGDSAPNQLKGFQMDFADWGQLDLAAAVDYMYREDAPLFLVGHSYGGHALGLLPNHEKINRCYTLGTGAGWHGWMPLAERLKVQFMWSVIFPPLVAWKGYLPWKMLGLGADMPKGVYRQWKRWCSMPHYFFDDPLVRESRKLQFAQVRTPITAAVALDDLWALPASRDAFMAYYCNAEVIHRDLDPQAFNLAFGHMGYFRPLAQPLWDEMLAWFMEPGAPQ</sequence>
<proteinExistence type="predicted"/>
<name>A0AAE9VPB8_9GAMM</name>
<dbReference type="Proteomes" id="UP001212189">
    <property type="component" value="Chromosome"/>
</dbReference>
<keyword evidence="2" id="KW-0378">Hydrolase</keyword>
<keyword evidence="3" id="KW-1185">Reference proteome</keyword>
<dbReference type="RefSeq" id="WP_269818551.1">
    <property type="nucleotide sequence ID" value="NZ_CP114976.1"/>
</dbReference>
<organism evidence="2 3">
    <name type="scientific">Denitrificimonas caeni</name>
    <dbReference type="NCBI Taxonomy" id="521720"/>
    <lineage>
        <taxon>Bacteria</taxon>
        <taxon>Pseudomonadati</taxon>
        <taxon>Pseudomonadota</taxon>
        <taxon>Gammaproteobacteria</taxon>
        <taxon>Pseudomonadales</taxon>
        <taxon>Pseudomonadaceae</taxon>
        <taxon>Denitrificimonas</taxon>
    </lineage>
</organism>
<gene>
    <name evidence="2" type="ORF">O6P33_01820</name>
</gene>
<accession>A0AAE9VPB8</accession>
<evidence type="ECO:0000259" key="1">
    <source>
        <dbReference type="Pfam" id="PF12146"/>
    </source>
</evidence>
<dbReference type="AlphaFoldDB" id="A0AAE9VPB8"/>
<dbReference type="Gene3D" id="3.40.50.1820">
    <property type="entry name" value="alpha/beta hydrolase"/>
    <property type="match status" value="1"/>
</dbReference>
<dbReference type="KEGG" id="dce:O6P33_01820"/>
<dbReference type="SUPFAM" id="SSF53474">
    <property type="entry name" value="alpha/beta-Hydrolases"/>
    <property type="match status" value="1"/>
</dbReference>
<dbReference type="PIRSF" id="PIRSF037442">
    <property type="entry name" value="UCP037442_abhydr"/>
    <property type="match status" value="1"/>
</dbReference>
<dbReference type="InterPro" id="IPR017208">
    <property type="entry name" value="UCP037442_abhydr"/>
</dbReference>
<reference evidence="2 3" key="1">
    <citation type="submission" date="2022-12" db="EMBL/GenBank/DDBJ databases">
        <title>Coexistence and Characterization of a Novel Tigecycline Resistance gene tet(X) variant and blaNDM-1 in a Pseudomonas caeni Isolate of Chicken Origin.</title>
        <authorList>
            <person name="Lu X."/>
            <person name="Zhang L."/>
            <person name="Li R."/>
            <person name="Wang Z."/>
        </authorList>
    </citation>
    <scope>NUCLEOTIDE SEQUENCE [LARGE SCALE GENOMIC DNA]</scope>
    <source>
        <strain evidence="2 3">CE14</strain>
    </source>
</reference>
<dbReference type="InterPro" id="IPR029058">
    <property type="entry name" value="AB_hydrolase_fold"/>
</dbReference>
<evidence type="ECO:0000313" key="2">
    <source>
        <dbReference type="EMBL" id="WBE25609.1"/>
    </source>
</evidence>
<dbReference type="Pfam" id="PF12146">
    <property type="entry name" value="Hydrolase_4"/>
    <property type="match status" value="1"/>
</dbReference>
<protein>
    <submittedName>
        <fullName evidence="2">Alpha/beta fold hydrolase</fullName>
    </submittedName>
</protein>
<dbReference type="EMBL" id="CP114976">
    <property type="protein sequence ID" value="WBE25609.1"/>
    <property type="molecule type" value="Genomic_DNA"/>
</dbReference>
<feature type="domain" description="Serine aminopeptidase S33" evidence="1">
    <location>
        <begin position="47"/>
        <end position="119"/>
    </location>
</feature>
<dbReference type="GO" id="GO:0016787">
    <property type="term" value="F:hydrolase activity"/>
    <property type="evidence" value="ECO:0007669"/>
    <property type="project" value="UniProtKB-KW"/>
</dbReference>
<dbReference type="InterPro" id="IPR022742">
    <property type="entry name" value="Hydrolase_4"/>
</dbReference>
<evidence type="ECO:0000313" key="3">
    <source>
        <dbReference type="Proteomes" id="UP001212189"/>
    </source>
</evidence>